<dbReference type="InterPro" id="IPR007688">
    <property type="entry name" value="Conjugal_tfr_TrbL/VirB6"/>
</dbReference>
<comment type="caution">
    <text evidence="6">The sequence shown here is derived from an EMBL/GenBank/DDBJ whole genome shotgun (WGS) entry which is preliminary data.</text>
</comment>
<sequence length="342" mass="36755">MASVEETFKNSVKTLFDGAQNLIENTLYTSLDKSFSGSFGEVVSALESVVATFLVAWVLYEGFQIAYGKSGKSLKEFMWDAFLKSLFAGLALNAGGWVDMVKNALAGFREFSLSNTQIFTSMSEYAVSLAGLAGKMYDNSSIFNLFGDEPDPVTATILTVFMFLAIIIANLPVLKTILLNTLSLFALGILTPLVFFCLVFGMLKNVFKQWLEMIVSNFLTLLIVGVFVGSVMKYFAGVVSTIANGGLSSPMSTAFECLYTALIIFFVNMFATSLARNLTQVSIEGGASSAMSGAASIAGAVAGGSLGATIMGSKYMKNTAGRVPEAIQGFKNRQKKIFNMKE</sequence>
<feature type="transmembrane region" description="Helical" evidence="5">
    <location>
        <begin position="153"/>
        <end position="174"/>
    </location>
</feature>
<feature type="transmembrane region" description="Helical" evidence="5">
    <location>
        <begin position="181"/>
        <end position="202"/>
    </location>
</feature>
<keyword evidence="4 5" id="KW-0472">Membrane</keyword>
<accession>A0ABT8T9Y7</accession>
<evidence type="ECO:0000256" key="4">
    <source>
        <dbReference type="ARBA" id="ARBA00023136"/>
    </source>
</evidence>
<reference evidence="6 7" key="1">
    <citation type="submission" date="2023-06" db="EMBL/GenBank/DDBJ databases">
        <title>Campylobacter magnum sp. nov., isolated from cecal contents of domestic pigs (Sus scrofa domesticus).</title>
        <authorList>
            <person name="Papic B."/>
            <person name="Gruntar I."/>
        </authorList>
    </citation>
    <scope>NUCLEOTIDE SEQUENCE [LARGE SCALE GENOMIC DNA]</scope>
    <source>
        <strain evidence="7">34484-21</strain>
    </source>
</reference>
<dbReference type="EMBL" id="JAULJQ010000010">
    <property type="protein sequence ID" value="MDO2410004.1"/>
    <property type="molecule type" value="Genomic_DNA"/>
</dbReference>
<feature type="transmembrane region" description="Helical" evidence="5">
    <location>
        <begin position="290"/>
        <end position="312"/>
    </location>
</feature>
<keyword evidence="3 5" id="KW-1133">Transmembrane helix</keyword>
<feature type="transmembrane region" description="Helical" evidence="5">
    <location>
        <begin position="42"/>
        <end position="60"/>
    </location>
</feature>
<keyword evidence="2 5" id="KW-0812">Transmembrane</keyword>
<name>A0ABT8T9Y7_9BACT</name>
<protein>
    <submittedName>
        <fullName evidence="6">Type IV secretion system protein</fullName>
    </submittedName>
</protein>
<evidence type="ECO:0000256" key="1">
    <source>
        <dbReference type="ARBA" id="ARBA00004141"/>
    </source>
</evidence>
<dbReference type="RefSeq" id="WP_279060928.1">
    <property type="nucleotide sequence ID" value="NZ_JAULJQ010000010.1"/>
</dbReference>
<evidence type="ECO:0000313" key="6">
    <source>
        <dbReference type="EMBL" id="MDO2410004.1"/>
    </source>
</evidence>
<comment type="subcellular location">
    <subcellularLocation>
        <location evidence="1">Membrane</location>
        <topology evidence="1">Multi-pass membrane protein</topology>
    </subcellularLocation>
</comment>
<feature type="transmembrane region" description="Helical" evidence="5">
    <location>
        <begin position="214"/>
        <end position="236"/>
    </location>
</feature>
<feature type="transmembrane region" description="Helical" evidence="5">
    <location>
        <begin position="257"/>
        <end position="278"/>
    </location>
</feature>
<evidence type="ECO:0000256" key="2">
    <source>
        <dbReference type="ARBA" id="ARBA00022692"/>
    </source>
</evidence>
<organism evidence="6 7">
    <name type="scientific">Campylobacter magnus</name>
    <dbReference type="NCBI Taxonomy" id="3026462"/>
    <lineage>
        <taxon>Bacteria</taxon>
        <taxon>Pseudomonadati</taxon>
        <taxon>Campylobacterota</taxon>
        <taxon>Epsilonproteobacteria</taxon>
        <taxon>Campylobacterales</taxon>
        <taxon>Campylobacteraceae</taxon>
        <taxon>Campylobacter</taxon>
    </lineage>
</organism>
<feature type="transmembrane region" description="Helical" evidence="5">
    <location>
        <begin position="81"/>
        <end position="98"/>
    </location>
</feature>
<evidence type="ECO:0000256" key="3">
    <source>
        <dbReference type="ARBA" id="ARBA00022989"/>
    </source>
</evidence>
<dbReference type="Proteomes" id="UP001171111">
    <property type="component" value="Unassembled WGS sequence"/>
</dbReference>
<dbReference type="Pfam" id="PF04610">
    <property type="entry name" value="TrbL"/>
    <property type="match status" value="1"/>
</dbReference>
<evidence type="ECO:0000313" key="7">
    <source>
        <dbReference type="Proteomes" id="UP001171111"/>
    </source>
</evidence>
<keyword evidence="7" id="KW-1185">Reference proteome</keyword>
<evidence type="ECO:0000256" key="5">
    <source>
        <dbReference type="SAM" id="Phobius"/>
    </source>
</evidence>
<proteinExistence type="predicted"/>
<gene>
    <name evidence="6" type="ORF">Q2362_07895</name>
</gene>